<feature type="transmembrane region" description="Helical" evidence="6">
    <location>
        <begin position="76"/>
        <end position="99"/>
    </location>
</feature>
<evidence type="ECO:0000313" key="7">
    <source>
        <dbReference type="EMBL" id="CAA6807449.1"/>
    </source>
</evidence>
<evidence type="ECO:0000256" key="4">
    <source>
        <dbReference type="ARBA" id="ARBA00022989"/>
    </source>
</evidence>
<feature type="transmembrane region" description="Helical" evidence="6">
    <location>
        <begin position="120"/>
        <end position="141"/>
    </location>
</feature>
<dbReference type="GO" id="GO:0016787">
    <property type="term" value="F:hydrolase activity"/>
    <property type="evidence" value="ECO:0007669"/>
    <property type="project" value="UniProtKB-KW"/>
</dbReference>
<comment type="subcellular location">
    <subcellularLocation>
        <location evidence="1">Cell membrane</location>
        <topology evidence="1">Multi-pass membrane protein</topology>
    </subcellularLocation>
</comment>
<sequence>MILTKLKKIYSKDLMNQASSLSFHTILAIVPMLIIFFSLFLNIASFQKHTKMIKEFIFSSIMPSSQESFIINIEKFISNGTSISTIGLFFVVMVSVMFFKDYEHIVSKIFNTPKRSVWQGISTYWTLITFTPLGLGLSFYLSNFLFDNWQLNIVKILPFFIIWFMMFVVILISPNKKLKIVNVAFVSLLASGTWYTLKNAFVFYVTYNKTYTSLYGSFSTFMFFLMWIYLSWIIFLYALNFIAYLEKRRDNKKKSNITLEKDI</sequence>
<evidence type="ECO:0000256" key="3">
    <source>
        <dbReference type="ARBA" id="ARBA00022692"/>
    </source>
</evidence>
<evidence type="ECO:0000256" key="6">
    <source>
        <dbReference type="SAM" id="Phobius"/>
    </source>
</evidence>
<protein>
    <submittedName>
        <fullName evidence="7">Ribonuclease BN (EC)</fullName>
        <ecNumber evidence="7">3.1.-.-</ecNumber>
    </submittedName>
</protein>
<name>A0A6S6SMN1_9BACT</name>
<dbReference type="Pfam" id="PF03631">
    <property type="entry name" value="Virul_fac_BrkB"/>
    <property type="match status" value="1"/>
</dbReference>
<dbReference type="EC" id="3.1.-.-" evidence="7"/>
<dbReference type="PANTHER" id="PTHR30213">
    <property type="entry name" value="INNER MEMBRANE PROTEIN YHJD"/>
    <property type="match status" value="1"/>
</dbReference>
<keyword evidence="5 6" id="KW-0472">Membrane</keyword>
<accession>A0A6S6SMN1</accession>
<dbReference type="NCBIfam" id="TIGR00765">
    <property type="entry name" value="yihY_not_rbn"/>
    <property type="match status" value="1"/>
</dbReference>
<keyword evidence="7" id="KW-0378">Hydrolase</keyword>
<evidence type="ECO:0000256" key="2">
    <source>
        <dbReference type="ARBA" id="ARBA00022475"/>
    </source>
</evidence>
<keyword evidence="3 6" id="KW-0812">Transmembrane</keyword>
<dbReference type="PANTHER" id="PTHR30213:SF0">
    <property type="entry name" value="UPF0761 MEMBRANE PROTEIN YIHY"/>
    <property type="match status" value="1"/>
</dbReference>
<proteinExistence type="predicted"/>
<keyword evidence="2" id="KW-1003">Cell membrane</keyword>
<dbReference type="AlphaFoldDB" id="A0A6S6SMN1"/>
<dbReference type="GO" id="GO:0005886">
    <property type="term" value="C:plasma membrane"/>
    <property type="evidence" value="ECO:0007669"/>
    <property type="project" value="UniProtKB-SubCell"/>
</dbReference>
<dbReference type="EMBL" id="CACVAW010000026">
    <property type="protein sequence ID" value="CAA6807449.1"/>
    <property type="molecule type" value="Genomic_DNA"/>
</dbReference>
<feature type="transmembrane region" description="Helical" evidence="6">
    <location>
        <begin position="180"/>
        <end position="197"/>
    </location>
</feature>
<feature type="transmembrane region" description="Helical" evidence="6">
    <location>
        <begin position="21"/>
        <end position="44"/>
    </location>
</feature>
<keyword evidence="4 6" id="KW-1133">Transmembrane helix</keyword>
<gene>
    <name evidence="7" type="ORF">HELGO_WM14809</name>
</gene>
<feature type="transmembrane region" description="Helical" evidence="6">
    <location>
        <begin position="153"/>
        <end position="173"/>
    </location>
</feature>
<evidence type="ECO:0000256" key="1">
    <source>
        <dbReference type="ARBA" id="ARBA00004651"/>
    </source>
</evidence>
<reference evidence="7" key="1">
    <citation type="submission" date="2020-01" db="EMBL/GenBank/DDBJ databases">
        <authorList>
            <person name="Meier V. D."/>
            <person name="Meier V D."/>
        </authorList>
    </citation>
    <scope>NUCLEOTIDE SEQUENCE</scope>
    <source>
        <strain evidence="7">HLG_WM_MAG_12</strain>
    </source>
</reference>
<organism evidence="7">
    <name type="scientific">uncultured Campylobacterales bacterium</name>
    <dbReference type="NCBI Taxonomy" id="352960"/>
    <lineage>
        <taxon>Bacteria</taxon>
        <taxon>Pseudomonadati</taxon>
        <taxon>Campylobacterota</taxon>
        <taxon>Epsilonproteobacteria</taxon>
        <taxon>Campylobacterales</taxon>
        <taxon>environmental samples</taxon>
    </lineage>
</organism>
<dbReference type="InterPro" id="IPR017039">
    <property type="entry name" value="Virul_fac_BrkB"/>
</dbReference>
<feature type="transmembrane region" description="Helical" evidence="6">
    <location>
        <begin position="217"/>
        <end position="245"/>
    </location>
</feature>
<dbReference type="PIRSF" id="PIRSF035875">
    <property type="entry name" value="RNase_BN"/>
    <property type="match status" value="1"/>
</dbReference>
<evidence type="ECO:0000256" key="5">
    <source>
        <dbReference type="ARBA" id="ARBA00023136"/>
    </source>
</evidence>